<dbReference type="EC" id="2.3.2.26" evidence="2"/>
<dbReference type="eggNOG" id="KOG0168">
    <property type="taxonomic scope" value="Eukaryota"/>
</dbReference>
<evidence type="ECO:0000256" key="2">
    <source>
        <dbReference type="RuleBase" id="RU369009"/>
    </source>
</evidence>
<dbReference type="STRING" id="45351.A7T9F6"/>
<keyword evidence="1 2" id="KW-0808">Transferase</keyword>
<accession>A7T9F6</accession>
<evidence type="ECO:0000313" key="5">
    <source>
        <dbReference type="EMBL" id="EDO27370.1"/>
    </source>
</evidence>
<evidence type="ECO:0000256" key="1">
    <source>
        <dbReference type="ARBA" id="ARBA00022679"/>
    </source>
</evidence>
<feature type="domain" description="WWE" evidence="4">
    <location>
        <begin position="1"/>
        <end position="27"/>
    </location>
</feature>
<gene>
    <name evidence="5" type="ORF">NEMVEDRAFT_v1g224152</name>
</gene>
<dbReference type="UniPathway" id="UPA00143"/>
<dbReference type="AlphaFoldDB" id="A7T9F6"/>
<dbReference type="EMBL" id="DS473352">
    <property type="protein sequence ID" value="EDO27370.1"/>
    <property type="molecule type" value="Genomic_DNA"/>
</dbReference>
<dbReference type="PANTHER" id="PTHR45670:SF13">
    <property type="entry name" value="E3 UBIQUITIN-PROTEIN LIGASE TRIP12"/>
    <property type="match status" value="1"/>
</dbReference>
<comment type="catalytic activity">
    <reaction evidence="2">
        <text>S-ubiquitinyl-[E2 ubiquitin-conjugating enzyme]-L-cysteine + [acceptor protein]-L-lysine = [E2 ubiquitin-conjugating enzyme]-L-cysteine + N(6)-ubiquitinyl-[acceptor protein]-L-lysine.</text>
        <dbReference type="EC" id="2.3.2.26"/>
    </reaction>
</comment>
<dbReference type="InterPro" id="IPR037197">
    <property type="entry name" value="WWE_dom_sf"/>
</dbReference>
<evidence type="ECO:0000259" key="4">
    <source>
        <dbReference type="PROSITE" id="PS50918"/>
    </source>
</evidence>
<sequence>MGRSYTIDFNALQQINEDTGTTRPIQRCAGAGESTSLTLQSGSNTEQDDRIEILQDGPDGNAFTHVLFACLYNIMNSSVGVAVRHKCINAMLRLACYAPSDLLSEILKRHPISSLIGEMLQSNDLRTLVNALQIADILMKKLPDIYHISFRREGVMHKANALASGSFMATTPQSKQTKSKAQDGGRGLSLAGEPYSSHQAHLIQVFEKPPSPPTSRRLGDVFRGKRRSKRTPRSKEKCQSLMEQDLSYITPQPSDDGPDLEKRLRVFVQSFMDQSNVDNKPALASLITKLHCCVNQVEQFPVKVHDAPSGTSSSSGSRGSQALRFFSTHQIKCHLQRHPDCKTVRQWKGGPVKIDPLALVQTSPGDHAWRQSASIQHDGLPSS</sequence>
<dbReference type="Proteomes" id="UP000001593">
    <property type="component" value="Unassembled WGS sequence"/>
</dbReference>
<reference evidence="5 6" key="1">
    <citation type="journal article" date="2007" name="Science">
        <title>Sea anemone genome reveals ancestral eumetazoan gene repertoire and genomic organization.</title>
        <authorList>
            <person name="Putnam N.H."/>
            <person name="Srivastava M."/>
            <person name="Hellsten U."/>
            <person name="Dirks B."/>
            <person name="Chapman J."/>
            <person name="Salamov A."/>
            <person name="Terry A."/>
            <person name="Shapiro H."/>
            <person name="Lindquist E."/>
            <person name="Kapitonov V.V."/>
            <person name="Jurka J."/>
            <person name="Genikhovich G."/>
            <person name="Grigoriev I.V."/>
            <person name="Lucas S.M."/>
            <person name="Steele R.E."/>
            <person name="Finnerty J.R."/>
            <person name="Technau U."/>
            <person name="Martindale M.Q."/>
            <person name="Rokhsar D.S."/>
        </authorList>
    </citation>
    <scope>NUCLEOTIDE SEQUENCE [LARGE SCALE GENOMIC DNA]</scope>
    <source>
        <strain evidence="6">CH2 X CH6</strain>
    </source>
</reference>
<dbReference type="HOGENOM" id="CLU_722204_0_0_1"/>
<dbReference type="InParanoid" id="A7T9F6"/>
<organism evidence="5 6">
    <name type="scientific">Nematostella vectensis</name>
    <name type="common">Starlet sea anemone</name>
    <dbReference type="NCBI Taxonomy" id="45351"/>
    <lineage>
        <taxon>Eukaryota</taxon>
        <taxon>Metazoa</taxon>
        <taxon>Cnidaria</taxon>
        <taxon>Anthozoa</taxon>
        <taxon>Hexacorallia</taxon>
        <taxon>Actiniaria</taxon>
        <taxon>Edwardsiidae</taxon>
        <taxon>Nematostella</taxon>
    </lineage>
</organism>
<dbReference type="PROSITE" id="PS50918">
    <property type="entry name" value="WWE"/>
    <property type="match status" value="1"/>
</dbReference>
<dbReference type="InterPro" id="IPR045322">
    <property type="entry name" value="HECTD1/TRIP12-like"/>
</dbReference>
<keyword evidence="2" id="KW-0833">Ubl conjugation pathway</keyword>
<dbReference type="SUPFAM" id="SSF117839">
    <property type="entry name" value="WWE domain"/>
    <property type="match status" value="1"/>
</dbReference>
<feature type="region of interest" description="Disordered" evidence="3">
    <location>
        <begin position="168"/>
        <end position="191"/>
    </location>
</feature>
<dbReference type="GO" id="GO:0016567">
    <property type="term" value="P:protein ubiquitination"/>
    <property type="evidence" value="ECO:0007669"/>
    <property type="project" value="UniProtKB-UniPathway"/>
</dbReference>
<dbReference type="GO" id="GO:0006511">
    <property type="term" value="P:ubiquitin-dependent protein catabolic process"/>
    <property type="evidence" value="ECO:0007669"/>
    <property type="project" value="UniProtKB-UniRule"/>
</dbReference>
<comment type="similarity">
    <text evidence="2">Belongs to the UPL family. K-HECT subfamily.</text>
</comment>
<name>A7T9F6_NEMVE</name>
<dbReference type="PANTHER" id="PTHR45670">
    <property type="entry name" value="E3 UBIQUITIN-PROTEIN LIGASE TRIP12"/>
    <property type="match status" value="1"/>
</dbReference>
<dbReference type="InterPro" id="IPR004170">
    <property type="entry name" value="WWE_dom"/>
</dbReference>
<keyword evidence="6" id="KW-1185">Reference proteome</keyword>
<dbReference type="Gene3D" id="3.30.720.50">
    <property type="match status" value="1"/>
</dbReference>
<dbReference type="GO" id="GO:0061630">
    <property type="term" value="F:ubiquitin protein ligase activity"/>
    <property type="evidence" value="ECO:0007669"/>
    <property type="project" value="UniProtKB-UniRule"/>
</dbReference>
<dbReference type="PhylomeDB" id="A7T9F6"/>
<evidence type="ECO:0000256" key="3">
    <source>
        <dbReference type="SAM" id="MobiDB-lite"/>
    </source>
</evidence>
<evidence type="ECO:0000313" key="6">
    <source>
        <dbReference type="Proteomes" id="UP000001593"/>
    </source>
</evidence>
<feature type="region of interest" description="Disordered" evidence="3">
    <location>
        <begin position="207"/>
        <end position="239"/>
    </location>
</feature>
<comment type="pathway">
    <text evidence="2">Protein modification; protein ubiquitination.</text>
</comment>
<protein>
    <recommendedName>
        <fullName evidence="2">E3 ubiquitin-protein ligase</fullName>
        <ecNumber evidence="2">2.3.2.26</ecNumber>
    </recommendedName>
</protein>
<dbReference type="Pfam" id="PF02825">
    <property type="entry name" value="WWE"/>
    <property type="match status" value="1"/>
</dbReference>
<proteinExistence type="inferred from homology"/>